<feature type="non-terminal residue" evidence="5">
    <location>
        <position position="1"/>
    </location>
</feature>
<dbReference type="InterPro" id="IPR014813">
    <property type="entry name" value="Gnl3_N_dom"/>
</dbReference>
<gene>
    <name evidence="5" type="ORF">KM1_008690</name>
</gene>
<reference evidence="5 6" key="1">
    <citation type="submission" date="2013-01" db="EMBL/GenBank/DDBJ databases">
        <authorList>
            <person name="Inman J."/>
            <person name="Zafar N."/>
            <person name="Lorenzi H."/>
            <person name="Caler E."/>
        </authorList>
    </citation>
    <scope>NUCLEOTIDE SEQUENCE [LARGE SCALE GENOMIC DNA]</scope>
    <source>
        <strain evidence="5 6">HM-3:IMSS</strain>
    </source>
</reference>
<dbReference type="Pfam" id="PF08701">
    <property type="entry name" value="GN3L_Grn1"/>
    <property type="match status" value="1"/>
</dbReference>
<name>M7X284_ENTHI</name>
<feature type="domain" description="Guanine nucleotide-binding protein-like 3 N-terminal" evidence="4">
    <location>
        <begin position="24"/>
        <end position="97"/>
    </location>
</feature>
<feature type="compositionally biased region" description="Basic and acidic residues" evidence="3">
    <location>
        <begin position="1"/>
        <end position="10"/>
    </location>
</feature>
<evidence type="ECO:0000256" key="2">
    <source>
        <dbReference type="ARBA" id="ARBA00023242"/>
    </source>
</evidence>
<evidence type="ECO:0000259" key="4">
    <source>
        <dbReference type="Pfam" id="PF08701"/>
    </source>
</evidence>
<accession>M7X284</accession>
<organism evidence="5 6">
    <name type="scientific">Entamoeba histolytica HM-3:IMSS</name>
    <dbReference type="NCBI Taxonomy" id="885315"/>
    <lineage>
        <taxon>Eukaryota</taxon>
        <taxon>Amoebozoa</taxon>
        <taxon>Evosea</taxon>
        <taxon>Archamoebae</taxon>
        <taxon>Mastigamoebida</taxon>
        <taxon>Entamoebidae</taxon>
        <taxon>Entamoeba</taxon>
    </lineage>
</organism>
<protein>
    <submittedName>
        <fullName evidence="5">GTPase, putative</fullName>
    </submittedName>
</protein>
<dbReference type="VEuPathDB" id="AmoebaDB:KM1_008690"/>
<evidence type="ECO:0000256" key="3">
    <source>
        <dbReference type="SAM" id="MobiDB-lite"/>
    </source>
</evidence>
<dbReference type="EMBL" id="KB637116">
    <property type="protein sequence ID" value="EMS17744.1"/>
    <property type="molecule type" value="Genomic_DNA"/>
</dbReference>
<proteinExistence type="predicted"/>
<comment type="subcellular location">
    <subcellularLocation>
        <location evidence="1">Nucleus</location>
    </subcellularLocation>
</comment>
<dbReference type="Proteomes" id="UP000030780">
    <property type="component" value="Unassembled WGS sequence"/>
</dbReference>
<evidence type="ECO:0000256" key="1">
    <source>
        <dbReference type="ARBA" id="ARBA00004123"/>
    </source>
</evidence>
<feature type="compositionally biased region" description="Polar residues" evidence="3">
    <location>
        <begin position="96"/>
        <end position="107"/>
    </location>
</feature>
<evidence type="ECO:0000313" key="6">
    <source>
        <dbReference type="Proteomes" id="UP000030780"/>
    </source>
</evidence>
<feature type="region of interest" description="Disordered" evidence="3">
    <location>
        <begin position="1"/>
        <end position="27"/>
    </location>
</feature>
<sequence>NRKELRDIKRMARSKPRNKRQTLSKKHSIEKKIGRHNQKMRRLAKKFPEARKKLKKEPGVPHLYPFKEELIHKYENALKKKQEDKIAARDARKNQVKTAESTPNETK</sequence>
<feature type="compositionally biased region" description="Basic and acidic residues" evidence="3">
    <location>
        <begin position="81"/>
        <end position="93"/>
    </location>
</feature>
<evidence type="ECO:0000313" key="5">
    <source>
        <dbReference type="EMBL" id="EMS17744.1"/>
    </source>
</evidence>
<keyword evidence="2" id="KW-0539">Nucleus</keyword>
<dbReference type="AlphaFoldDB" id="M7X284"/>
<dbReference type="GO" id="GO:0005634">
    <property type="term" value="C:nucleus"/>
    <property type="evidence" value="ECO:0007669"/>
    <property type="project" value="UniProtKB-SubCell"/>
</dbReference>
<feature type="region of interest" description="Disordered" evidence="3">
    <location>
        <begin position="81"/>
        <end position="107"/>
    </location>
</feature>
<feature type="compositionally biased region" description="Basic residues" evidence="3">
    <location>
        <begin position="11"/>
        <end position="27"/>
    </location>
</feature>